<feature type="compositionally biased region" description="Polar residues" evidence="4">
    <location>
        <begin position="18"/>
        <end position="28"/>
    </location>
</feature>
<dbReference type="Proteomes" id="UP000623129">
    <property type="component" value="Unassembled WGS sequence"/>
</dbReference>
<dbReference type="Pfam" id="PF05701">
    <property type="entry name" value="WEMBL"/>
    <property type="match status" value="1"/>
</dbReference>
<accession>A0A833VHI0</accession>
<evidence type="ECO:0000313" key="6">
    <source>
        <dbReference type="Proteomes" id="UP000623129"/>
    </source>
</evidence>
<dbReference type="OrthoDB" id="677629at2759"/>
<feature type="compositionally biased region" description="Basic and acidic residues" evidence="4">
    <location>
        <begin position="664"/>
        <end position="684"/>
    </location>
</feature>
<dbReference type="GO" id="GO:0005829">
    <property type="term" value="C:cytosol"/>
    <property type="evidence" value="ECO:0007669"/>
    <property type="project" value="TreeGrafter"/>
</dbReference>
<comment type="similarity">
    <text evidence="1">Belongs to the WEB family.</text>
</comment>
<sequence>MEQPSSEEENHSNEPSETTAVSPTISIEQNDDANEKELSPNHRRGTTLDFHDLSSINTKPEKLYRSQSLSVMRRSLDGLSEDREITEFPKGTDGKPVRPRVRVNGNHERQVTNSRGYVETQTRLESVKSVVSKFGGSVDWSSQKTNSLHKTQNQPGNVTRMVMQEVDKVRREISQYKMKSETIEVSRAELLKELDTTKRRMDGLKANLDKAEAEETKVKEELNRAKHYMEIAEIFAQDGGKDKNLNMVKTQQEAAVSELNSVKEEIKSLKDECTTLAKEKETLVDKAKEAVLASKKAEKMVDELTEELANARKSLEIATAAKLEAEERKVSASLAKDEECLIWENEIKEAEEELRQLSMHIASAKELEEKLEAATGLLEKLNAELEVYMEKLNLEKDGVDNEEEERKKQEILDSKTKELKEVKTQIEKVQEEVDVLQVEVSSLKTELEKKKIELAELQQKEELASVAIPSVKAEIEKTQEQIDACIEKEKEAKGKIDELLSIIEEATLEAKKSKSIAQEAEDQLNKAKAENEPVLVGLKTAEMNNNATMKGIEASKMSTKIALASIKGLQESEMDSSSEKVTISFDEYFGLSKQGHEAAEQAEERVDIVAAEIETAKESANNSYSILYKVKSELDAKKKVLHETEQKSKRAAQSAEQELNHLKEMSEEQRNSAEVLKPVDEAKTEVIGSDVATDGDTEADEDYKQQVKIDEVVNGMPTTGEPNKGMFDRSNLDDSLDESNGCCLSESRSFRSDDGEMTEYSSTADSPMMARKKKRSFFRKFWAKRKAQSVAA</sequence>
<proteinExistence type="inferred from homology"/>
<name>A0A833VHI0_9POAL</name>
<feature type="region of interest" description="Disordered" evidence="4">
    <location>
        <begin position="1"/>
        <end position="61"/>
    </location>
</feature>
<keyword evidence="6" id="KW-1185">Reference proteome</keyword>
<comment type="caution">
    <text evidence="5">The sequence shown here is derived from an EMBL/GenBank/DDBJ whole genome shotgun (WGS) entry which is preliminary data.</text>
</comment>
<evidence type="ECO:0000256" key="2">
    <source>
        <dbReference type="ARBA" id="ARBA00023054"/>
    </source>
</evidence>
<dbReference type="PANTHER" id="PTHR32054:SF31">
    <property type="entry name" value="PROTEIN WEAK CHLOROPLAST MOVEMENT UNDER BLUE LIGHT 1"/>
    <property type="match status" value="1"/>
</dbReference>
<feature type="coiled-coil region" evidence="3">
    <location>
        <begin position="187"/>
        <end position="228"/>
    </location>
</feature>
<dbReference type="GO" id="GO:0009904">
    <property type="term" value="P:chloroplast accumulation movement"/>
    <property type="evidence" value="ECO:0007669"/>
    <property type="project" value="TreeGrafter"/>
</dbReference>
<keyword evidence="2 3" id="KW-0175">Coiled coil</keyword>
<dbReference type="InterPro" id="IPR008545">
    <property type="entry name" value="Web"/>
</dbReference>
<evidence type="ECO:0000256" key="4">
    <source>
        <dbReference type="SAM" id="MobiDB-lite"/>
    </source>
</evidence>
<evidence type="ECO:0000256" key="1">
    <source>
        <dbReference type="ARBA" id="ARBA00005485"/>
    </source>
</evidence>
<evidence type="ECO:0000256" key="3">
    <source>
        <dbReference type="SAM" id="Coils"/>
    </source>
</evidence>
<organism evidence="5 6">
    <name type="scientific">Carex littledalei</name>
    <dbReference type="NCBI Taxonomy" id="544730"/>
    <lineage>
        <taxon>Eukaryota</taxon>
        <taxon>Viridiplantae</taxon>
        <taxon>Streptophyta</taxon>
        <taxon>Embryophyta</taxon>
        <taxon>Tracheophyta</taxon>
        <taxon>Spermatophyta</taxon>
        <taxon>Magnoliopsida</taxon>
        <taxon>Liliopsida</taxon>
        <taxon>Poales</taxon>
        <taxon>Cyperaceae</taxon>
        <taxon>Cyperoideae</taxon>
        <taxon>Cariceae</taxon>
        <taxon>Carex</taxon>
        <taxon>Carex subgen. Euthyceras</taxon>
    </lineage>
</organism>
<reference evidence="5" key="1">
    <citation type="submission" date="2020-01" db="EMBL/GenBank/DDBJ databases">
        <title>Genome sequence of Kobresia littledalei, the first chromosome-level genome in the family Cyperaceae.</title>
        <authorList>
            <person name="Qu G."/>
        </authorList>
    </citation>
    <scope>NUCLEOTIDE SEQUENCE</scope>
    <source>
        <strain evidence="5">C.B.Clarke</strain>
        <tissue evidence="5">Leaf</tissue>
    </source>
</reference>
<evidence type="ECO:0000313" key="5">
    <source>
        <dbReference type="EMBL" id="KAF3326505.1"/>
    </source>
</evidence>
<gene>
    <name evidence="5" type="ORF">FCM35_KLT08135</name>
</gene>
<feature type="coiled-coil region" evidence="3">
    <location>
        <begin position="252"/>
        <end position="530"/>
    </location>
</feature>
<dbReference type="PANTHER" id="PTHR32054">
    <property type="entry name" value="HEAVY CHAIN, PUTATIVE, EXPRESSED-RELATED-RELATED"/>
    <property type="match status" value="1"/>
</dbReference>
<dbReference type="EMBL" id="SWLB01000018">
    <property type="protein sequence ID" value="KAF3326505.1"/>
    <property type="molecule type" value="Genomic_DNA"/>
</dbReference>
<protein>
    <submittedName>
        <fullName evidence="5">Protein WEAK CHLOROPLAST MOVEMENT UNDER BLUE LIGHT 1</fullName>
    </submittedName>
</protein>
<dbReference type="GO" id="GO:0009903">
    <property type="term" value="P:chloroplast avoidance movement"/>
    <property type="evidence" value="ECO:0007669"/>
    <property type="project" value="TreeGrafter"/>
</dbReference>
<dbReference type="AlphaFoldDB" id="A0A833VHI0"/>
<feature type="region of interest" description="Disordered" evidence="4">
    <location>
        <begin position="664"/>
        <end position="771"/>
    </location>
</feature>
<feature type="compositionally biased region" description="Basic and acidic residues" evidence="4">
    <location>
        <begin position="702"/>
        <end position="711"/>
    </location>
</feature>